<dbReference type="SUPFAM" id="SSF53223">
    <property type="entry name" value="Aminoacid dehydrogenase-like, N-terminal domain"/>
    <property type="match status" value="1"/>
</dbReference>
<dbReference type="Pfam" id="PF08501">
    <property type="entry name" value="Shikimate_dh_N"/>
    <property type="match status" value="1"/>
</dbReference>
<dbReference type="PANTHER" id="PTHR21089">
    <property type="entry name" value="SHIKIMATE DEHYDROGENASE"/>
    <property type="match status" value="1"/>
</dbReference>
<keyword evidence="3" id="KW-0057">Aromatic amino acid biosynthesis</keyword>
<dbReference type="OrthoDB" id="9792692at2"/>
<evidence type="ECO:0000313" key="6">
    <source>
        <dbReference type="Proteomes" id="UP000305939"/>
    </source>
</evidence>
<dbReference type="InterPro" id="IPR022893">
    <property type="entry name" value="Shikimate_DH_fam"/>
</dbReference>
<dbReference type="GO" id="GO:0004764">
    <property type="term" value="F:shikimate 3-dehydrogenase (NADP+) activity"/>
    <property type="evidence" value="ECO:0007669"/>
    <property type="project" value="InterPro"/>
</dbReference>
<evidence type="ECO:0000256" key="3">
    <source>
        <dbReference type="ARBA" id="ARBA00023141"/>
    </source>
</evidence>
<evidence type="ECO:0000256" key="1">
    <source>
        <dbReference type="ARBA" id="ARBA00004871"/>
    </source>
</evidence>
<dbReference type="Gene3D" id="3.40.50.720">
    <property type="entry name" value="NAD(P)-binding Rossmann-like Domain"/>
    <property type="match status" value="1"/>
</dbReference>
<comment type="pathway">
    <text evidence="1">Metabolic intermediate biosynthesis; chorismate biosynthesis; chorismate from D-erythrose 4-phosphate and phosphoenolpyruvate: step 4/7.</text>
</comment>
<dbReference type="Gene3D" id="3.40.50.10860">
    <property type="entry name" value="Leucine Dehydrogenase, chain A, domain 1"/>
    <property type="match status" value="1"/>
</dbReference>
<reference evidence="5 6" key="1">
    <citation type="submission" date="2019-04" db="EMBL/GenBank/DDBJ databases">
        <title>Draft genome sequence of Robertkochia marina CC-AMO-30D.</title>
        <authorList>
            <person name="Hameed A."/>
            <person name="Lin S.-Y."/>
            <person name="Shahina M."/>
            <person name="Lai W.-A."/>
            <person name="Young C.-C."/>
        </authorList>
    </citation>
    <scope>NUCLEOTIDE SEQUENCE [LARGE SCALE GENOMIC DNA]</scope>
    <source>
        <strain evidence="5 6">CC-AMO-30D</strain>
    </source>
</reference>
<dbReference type="RefSeq" id="WP_136336629.1">
    <property type="nucleotide sequence ID" value="NZ_QXMP01000003.1"/>
</dbReference>
<keyword evidence="3" id="KW-0028">Amino-acid biosynthesis</keyword>
<evidence type="ECO:0000259" key="4">
    <source>
        <dbReference type="Pfam" id="PF08501"/>
    </source>
</evidence>
<keyword evidence="6" id="KW-1185">Reference proteome</keyword>
<comment type="caution">
    <text evidence="5">The sequence shown here is derived from an EMBL/GenBank/DDBJ whole genome shotgun (WGS) entry which is preliminary data.</text>
</comment>
<name>A0A4S3M0N0_9FLAO</name>
<organism evidence="5 6">
    <name type="scientific">Robertkochia marina</name>
    <dbReference type="NCBI Taxonomy" id="1227945"/>
    <lineage>
        <taxon>Bacteria</taxon>
        <taxon>Pseudomonadati</taxon>
        <taxon>Bacteroidota</taxon>
        <taxon>Flavobacteriia</taxon>
        <taxon>Flavobacteriales</taxon>
        <taxon>Flavobacteriaceae</taxon>
        <taxon>Robertkochia</taxon>
    </lineage>
</organism>
<dbReference type="GO" id="GO:0050661">
    <property type="term" value="F:NADP binding"/>
    <property type="evidence" value="ECO:0007669"/>
    <property type="project" value="TreeGrafter"/>
</dbReference>
<evidence type="ECO:0000256" key="2">
    <source>
        <dbReference type="ARBA" id="ARBA00023002"/>
    </source>
</evidence>
<gene>
    <name evidence="5" type="ORF">E7Z59_12240</name>
</gene>
<dbReference type="GO" id="GO:0009423">
    <property type="term" value="P:chorismate biosynthetic process"/>
    <property type="evidence" value="ECO:0007669"/>
    <property type="project" value="TreeGrafter"/>
</dbReference>
<protein>
    <submittedName>
        <fullName evidence="5">Shikimate dehydrogenase</fullName>
    </submittedName>
</protein>
<dbReference type="AlphaFoldDB" id="A0A4S3M0N0"/>
<sequence length="244" mass="26936">MEHNYGLIGKNISYSFSAGYFTRKFESLGLENHSYRNYHLDQIEQIKSILTDTPGLKGLNVTIPYKEAVMPYLDAIDPEAAAIGAVNTIAFQNGKTCGYNTDTYGFQISVTPLIGNNVQKALVLGTGGASKAIVYTLRKMGLAVTLVSRASGKNSLTYQDLDAAVMSDHQLIVNCTPLGTFPNITDKPEIPYILLTKNHVLYDLVYNPKETAFLKEGRLKGCSVLNGYEMLVHQAEKAWKIWNS</sequence>
<feature type="domain" description="Shikimate dehydrogenase substrate binding N-terminal" evidence="4">
    <location>
        <begin position="7"/>
        <end position="89"/>
    </location>
</feature>
<dbReference type="GO" id="GO:0009073">
    <property type="term" value="P:aromatic amino acid family biosynthetic process"/>
    <property type="evidence" value="ECO:0007669"/>
    <property type="project" value="UniProtKB-KW"/>
</dbReference>
<dbReference type="PANTHER" id="PTHR21089:SF1">
    <property type="entry name" value="BIFUNCTIONAL 3-DEHYDROQUINATE DEHYDRATASE_SHIKIMATE DEHYDROGENASE, CHLOROPLASTIC"/>
    <property type="match status" value="1"/>
</dbReference>
<dbReference type="InterPro" id="IPR013708">
    <property type="entry name" value="Shikimate_DH-bd_N"/>
</dbReference>
<dbReference type="EMBL" id="SSMC01000003">
    <property type="protein sequence ID" value="THD66557.1"/>
    <property type="molecule type" value="Genomic_DNA"/>
</dbReference>
<evidence type="ECO:0000313" key="5">
    <source>
        <dbReference type="EMBL" id="THD66557.1"/>
    </source>
</evidence>
<keyword evidence="2" id="KW-0560">Oxidoreductase</keyword>
<accession>A0A4S3M0N0</accession>
<dbReference type="InterPro" id="IPR046346">
    <property type="entry name" value="Aminoacid_DH-like_N_sf"/>
</dbReference>
<dbReference type="GO" id="GO:0005829">
    <property type="term" value="C:cytosol"/>
    <property type="evidence" value="ECO:0007669"/>
    <property type="project" value="TreeGrafter"/>
</dbReference>
<proteinExistence type="predicted"/>
<dbReference type="InterPro" id="IPR036291">
    <property type="entry name" value="NAD(P)-bd_dom_sf"/>
</dbReference>
<dbReference type="CDD" id="cd01065">
    <property type="entry name" value="NAD_bind_Shikimate_DH"/>
    <property type="match status" value="1"/>
</dbReference>
<dbReference type="Proteomes" id="UP000305939">
    <property type="component" value="Unassembled WGS sequence"/>
</dbReference>
<dbReference type="GO" id="GO:0019632">
    <property type="term" value="P:shikimate metabolic process"/>
    <property type="evidence" value="ECO:0007669"/>
    <property type="project" value="TreeGrafter"/>
</dbReference>
<dbReference type="SUPFAM" id="SSF51735">
    <property type="entry name" value="NAD(P)-binding Rossmann-fold domains"/>
    <property type="match status" value="1"/>
</dbReference>